<keyword evidence="1" id="KW-0456">Lyase</keyword>
<organism evidence="6 7">
    <name type="scientific">Nocardioides eburneus</name>
    <dbReference type="NCBI Taxonomy" id="3231482"/>
    <lineage>
        <taxon>Bacteria</taxon>
        <taxon>Bacillati</taxon>
        <taxon>Actinomycetota</taxon>
        <taxon>Actinomycetes</taxon>
        <taxon>Propionibacteriales</taxon>
        <taxon>Nocardioidaceae</taxon>
        <taxon>Nocardioides</taxon>
    </lineage>
</organism>
<reference evidence="6 7" key="1">
    <citation type="submission" date="2024-07" db="EMBL/GenBank/DDBJ databases">
        <authorList>
            <person name="Lee S."/>
            <person name="Kang M."/>
        </authorList>
    </citation>
    <scope>NUCLEOTIDE SEQUENCE [LARGE SCALE GENOMIC DNA]</scope>
    <source>
        <strain evidence="6 7">DS6</strain>
    </source>
</reference>
<evidence type="ECO:0000313" key="7">
    <source>
        <dbReference type="Proteomes" id="UP001556631"/>
    </source>
</evidence>
<comment type="caution">
    <text evidence="6">The sequence shown here is derived from an EMBL/GenBank/DDBJ whole genome shotgun (WGS) entry which is preliminary data.</text>
</comment>
<evidence type="ECO:0000256" key="2">
    <source>
        <dbReference type="ARBA" id="ARBA00023277"/>
    </source>
</evidence>
<dbReference type="RefSeq" id="WP_367993938.1">
    <property type="nucleotide sequence ID" value="NZ_JBFPJR010000015.1"/>
</dbReference>
<evidence type="ECO:0000256" key="1">
    <source>
        <dbReference type="ARBA" id="ARBA00023239"/>
    </source>
</evidence>
<dbReference type="EMBL" id="JBFPJR010000015">
    <property type="protein sequence ID" value="MEX0428016.1"/>
    <property type="molecule type" value="Genomic_DNA"/>
</dbReference>
<accession>A0ABV3SYJ0</accession>
<feature type="domain" description="C-glycoside deglycosidase beta subunit" evidence="5">
    <location>
        <begin position="2"/>
        <end position="114"/>
    </location>
</feature>
<evidence type="ECO:0000313" key="6">
    <source>
        <dbReference type="EMBL" id="MEX0428016.1"/>
    </source>
</evidence>
<evidence type="ECO:0000259" key="5">
    <source>
        <dbReference type="Pfam" id="PF19906"/>
    </source>
</evidence>
<evidence type="ECO:0000256" key="4">
    <source>
        <dbReference type="ARBA" id="ARBA00047208"/>
    </source>
</evidence>
<comment type="similarity">
    <text evidence="3">Belongs to the C-glycoside deglycosidase beta subunit family.</text>
</comment>
<gene>
    <name evidence="6" type="ORF">AB3X52_10330</name>
</gene>
<keyword evidence="2" id="KW-0119">Carbohydrate metabolism</keyword>
<dbReference type="InterPro" id="IPR045959">
    <property type="entry name" value="CGDB"/>
</dbReference>
<proteinExistence type="inferred from homology"/>
<protein>
    <recommendedName>
        <fullName evidence="4">C-deglycosylation enzyme beta subunit</fullName>
    </recommendedName>
</protein>
<name>A0ABV3SYJ0_9ACTN</name>
<evidence type="ECO:0000256" key="3">
    <source>
        <dbReference type="ARBA" id="ARBA00046336"/>
    </source>
</evidence>
<keyword evidence="7" id="KW-1185">Reference proteome</keyword>
<sequence>MFDNFLIRPDSLRNEVQDGEVIGFTLAVRHANYRGCYLSLHNGYFLEVDGTTYPRSSQTFEVNGREPRSFEALRTAVWEHWDYDDEGLLHVAAPGGLAPGEHIVRLQQSVLAAYGYLPTDEEWVTNPPEPGTGAGSDKTPQIVSYRLTLTEPEMSR</sequence>
<dbReference type="Proteomes" id="UP001556631">
    <property type="component" value="Unassembled WGS sequence"/>
</dbReference>
<dbReference type="Pfam" id="PF19906">
    <property type="entry name" value="CGDB"/>
    <property type="match status" value="1"/>
</dbReference>